<dbReference type="Proteomes" id="UP000265520">
    <property type="component" value="Unassembled WGS sequence"/>
</dbReference>
<comment type="caution">
    <text evidence="1">The sequence shown here is derived from an EMBL/GenBank/DDBJ whole genome shotgun (WGS) entry which is preliminary data.</text>
</comment>
<evidence type="ECO:0000313" key="1">
    <source>
        <dbReference type="EMBL" id="MCI48978.1"/>
    </source>
</evidence>
<organism evidence="1 2">
    <name type="scientific">Trifolium medium</name>
    <dbReference type="NCBI Taxonomy" id="97028"/>
    <lineage>
        <taxon>Eukaryota</taxon>
        <taxon>Viridiplantae</taxon>
        <taxon>Streptophyta</taxon>
        <taxon>Embryophyta</taxon>
        <taxon>Tracheophyta</taxon>
        <taxon>Spermatophyta</taxon>
        <taxon>Magnoliopsida</taxon>
        <taxon>eudicotyledons</taxon>
        <taxon>Gunneridae</taxon>
        <taxon>Pentapetalae</taxon>
        <taxon>rosids</taxon>
        <taxon>fabids</taxon>
        <taxon>Fabales</taxon>
        <taxon>Fabaceae</taxon>
        <taxon>Papilionoideae</taxon>
        <taxon>50 kb inversion clade</taxon>
        <taxon>NPAAA clade</taxon>
        <taxon>Hologalegina</taxon>
        <taxon>IRL clade</taxon>
        <taxon>Trifolieae</taxon>
        <taxon>Trifolium</taxon>
    </lineage>
</organism>
<protein>
    <submittedName>
        <fullName evidence="1">Uncharacterized protein</fullName>
    </submittedName>
</protein>
<dbReference type="EMBL" id="LXQA010394113">
    <property type="protein sequence ID" value="MCI48978.1"/>
    <property type="molecule type" value="Genomic_DNA"/>
</dbReference>
<keyword evidence="2" id="KW-1185">Reference proteome</keyword>
<dbReference type="AlphaFoldDB" id="A0A392SJA1"/>
<feature type="non-terminal residue" evidence="1">
    <location>
        <position position="96"/>
    </location>
</feature>
<sequence length="96" mass="10581">MARASTFSVVGANRATIWSMIDKCVFTGLGILRGRFQDNALIARFLLMANACRSCDHDQHQYEQGESRCTVVIVRGRWLGRIVGGGALVQAVIRGR</sequence>
<reference evidence="1 2" key="1">
    <citation type="journal article" date="2018" name="Front. Plant Sci.">
        <title>Red Clover (Trifolium pratense) and Zigzag Clover (T. medium) - A Picture of Genomic Similarities and Differences.</title>
        <authorList>
            <person name="Dluhosova J."/>
            <person name="Istvanek J."/>
            <person name="Nedelnik J."/>
            <person name="Repkova J."/>
        </authorList>
    </citation>
    <scope>NUCLEOTIDE SEQUENCE [LARGE SCALE GENOMIC DNA]</scope>
    <source>
        <strain evidence="2">cv. 10/8</strain>
        <tissue evidence="1">Leaf</tissue>
    </source>
</reference>
<accession>A0A392SJA1</accession>
<name>A0A392SJA1_9FABA</name>
<evidence type="ECO:0000313" key="2">
    <source>
        <dbReference type="Proteomes" id="UP000265520"/>
    </source>
</evidence>
<proteinExistence type="predicted"/>